<reference evidence="12" key="1">
    <citation type="journal article" date="2020" name="Plant J.">
        <title>Transposons played a major role in the diversification between the closely related almond and peach genomes: results from the almond genome sequence.</title>
        <authorList>
            <person name="Alioto T."/>
            <person name="Alexiou K.G."/>
            <person name="Bardil A."/>
            <person name="Barteri F."/>
            <person name="Castanera R."/>
            <person name="Cruz F."/>
            <person name="Dhingra A."/>
            <person name="Duval H."/>
            <person name="Fernandez I Marti A."/>
            <person name="Frias L."/>
            <person name="Galan B."/>
            <person name="Garcia J.L."/>
            <person name="Howad W."/>
            <person name="Gomez-Garrido J."/>
            <person name="Gut M."/>
            <person name="Julca I."/>
            <person name="Morata J."/>
            <person name="Puigdomenech P."/>
            <person name="Ribeca P."/>
            <person name="Rubio Cabetas M.J."/>
            <person name="Vlasova A."/>
            <person name="Wirthensohn M."/>
            <person name="Garcia-Mas J."/>
            <person name="Gabaldon T."/>
            <person name="Casacuberta J.M."/>
            <person name="Arus P."/>
        </authorList>
    </citation>
    <scope>NUCLEOTIDE SEQUENCE [LARGE SCALE GENOMIC DNA]</scope>
    <source>
        <strain evidence="12">cv. Texas</strain>
    </source>
</reference>
<dbReference type="Proteomes" id="UP000327085">
    <property type="component" value="Chromosome 1"/>
</dbReference>
<evidence type="ECO:0000256" key="9">
    <source>
        <dbReference type="SAM" id="MobiDB-lite"/>
    </source>
</evidence>
<keyword evidence="7" id="KW-0539">Nucleus</keyword>
<feature type="compositionally biased region" description="Basic and acidic residues" evidence="9">
    <location>
        <begin position="394"/>
        <end position="425"/>
    </location>
</feature>
<feature type="compositionally biased region" description="Basic and acidic residues" evidence="9">
    <location>
        <begin position="359"/>
        <end position="382"/>
    </location>
</feature>
<dbReference type="FunCoup" id="A0A5E4GCQ8">
    <property type="interactions" value="1235"/>
</dbReference>
<dbReference type="PANTHER" id="PTHR16196">
    <property type="entry name" value="CELL CYCLE CONTROL PROTEIN CWF25"/>
    <property type="match status" value="1"/>
</dbReference>
<organism evidence="11 12">
    <name type="scientific">Prunus dulcis</name>
    <name type="common">Almond</name>
    <name type="synonym">Amygdalus dulcis</name>
    <dbReference type="NCBI Taxonomy" id="3755"/>
    <lineage>
        <taxon>Eukaryota</taxon>
        <taxon>Viridiplantae</taxon>
        <taxon>Streptophyta</taxon>
        <taxon>Embryophyta</taxon>
        <taxon>Tracheophyta</taxon>
        <taxon>Spermatophyta</taxon>
        <taxon>Magnoliopsida</taxon>
        <taxon>eudicotyledons</taxon>
        <taxon>Gunneridae</taxon>
        <taxon>Pentapetalae</taxon>
        <taxon>rosids</taxon>
        <taxon>fabids</taxon>
        <taxon>Rosales</taxon>
        <taxon>Rosaceae</taxon>
        <taxon>Amygdaloideae</taxon>
        <taxon>Amygdaleae</taxon>
        <taxon>Prunus</taxon>
    </lineage>
</organism>
<evidence type="ECO:0000256" key="6">
    <source>
        <dbReference type="ARBA" id="ARBA00023187"/>
    </source>
</evidence>
<evidence type="ECO:0000313" key="12">
    <source>
        <dbReference type="Proteomes" id="UP000327085"/>
    </source>
</evidence>
<feature type="region of interest" description="Disordered" evidence="9">
    <location>
        <begin position="560"/>
        <end position="592"/>
    </location>
</feature>
<feature type="compositionally biased region" description="Basic and acidic residues" evidence="9">
    <location>
        <begin position="119"/>
        <end position="131"/>
    </location>
</feature>
<feature type="compositionally biased region" description="Basic and acidic residues" evidence="9">
    <location>
        <begin position="459"/>
        <end position="489"/>
    </location>
</feature>
<evidence type="ECO:0000313" key="11">
    <source>
        <dbReference type="EMBL" id="VVA37451.1"/>
    </source>
</evidence>
<feature type="compositionally biased region" description="Basic residues" evidence="9">
    <location>
        <begin position="258"/>
        <end position="267"/>
    </location>
</feature>
<feature type="compositionally biased region" description="Basic residues" evidence="9">
    <location>
        <begin position="300"/>
        <end position="309"/>
    </location>
</feature>
<feature type="compositionally biased region" description="Polar residues" evidence="9">
    <location>
        <begin position="342"/>
        <end position="353"/>
    </location>
</feature>
<keyword evidence="3" id="KW-0507">mRNA processing</keyword>
<evidence type="ECO:0000256" key="3">
    <source>
        <dbReference type="ARBA" id="ARBA00022664"/>
    </source>
</evidence>
<dbReference type="AlphaFoldDB" id="A0A5E4GCQ8"/>
<feature type="compositionally biased region" description="Basic residues" evidence="9">
    <location>
        <begin position="383"/>
        <end position="393"/>
    </location>
</feature>
<gene>
    <name evidence="11" type="ORF">ALMOND_2B001146</name>
</gene>
<dbReference type="InParanoid" id="A0A5E4GCQ8"/>
<feature type="compositionally biased region" description="Basic and acidic residues" evidence="9">
    <location>
        <begin position="310"/>
        <end position="341"/>
    </location>
</feature>
<feature type="compositionally biased region" description="Basic and acidic residues" evidence="9">
    <location>
        <begin position="583"/>
        <end position="592"/>
    </location>
</feature>
<feature type="compositionally biased region" description="Basic residues" evidence="9">
    <location>
        <begin position="426"/>
        <end position="437"/>
    </location>
</feature>
<accession>A0A5E4GCQ8</accession>
<feature type="region of interest" description="Disordered" evidence="9">
    <location>
        <begin position="78"/>
        <end position="131"/>
    </location>
</feature>
<sequence length="592" mass="68435">MALKFLNKKGWHTGSLRNIENVWKAEQKHEAEQKKLDELRKQIVEERERSEFRLLQEQAGLVPRQERLEFLYDSGLAVGRPGGSDSFKTLEALPKTEEAPSSSAASKQQASASVPGALFEEKPQSANDAWRKLHSDPLLMIRQREQEALSRIKNNPVQMAMIRKSVEAKEPAEKLHEKKEHQKKQHHTGASKHSKHSSSIQTSDSGNDTAEVERRKSGHRQISKYVKHSDSEDESCKRARRRENTVKHSDSEDESRIRSHRSGKNPVKHSDSEDEFRYRTRRSEKNHVKHSDLENESHNRARRSGKNPVHHSDSKDESHYRARRSEKNHVKHSDLEDESHNTARQSGKNPVNHSDSEDELRYRARRSEKNHVKHSGSEDVSRNRAHRSGKNPVKHSDSEDETRYRAQRSEKNHIKHSDSEDESCKRLGRSGKNLVKRSHLEDESRNRARRGGKNQSIKIGRDDDQGDAKGKHDNLELEKYPMKGRNESHYKRRNVAPKLSEEERAARLKEMQIDAELHEEQRWKRLKKAEENDALETTQAVKSSGRNFLDAVQTSVYGAERGGSSTIEESVRRRTHYLQGRSEASERNAFRR</sequence>
<dbReference type="Gramene" id="VVA37451">
    <property type="protein sequence ID" value="VVA37451"/>
    <property type="gene ID" value="Prudul26B001146"/>
</dbReference>
<evidence type="ECO:0000256" key="2">
    <source>
        <dbReference type="ARBA" id="ARBA00006695"/>
    </source>
</evidence>
<name>A0A5E4GCQ8_PRUDU</name>
<feature type="region of interest" description="Disordered" evidence="9">
    <location>
        <begin position="149"/>
        <end position="501"/>
    </location>
</feature>
<feature type="coiled-coil region" evidence="8">
    <location>
        <begin position="22"/>
        <end position="49"/>
    </location>
</feature>
<keyword evidence="6" id="KW-0508">mRNA splicing</keyword>
<feature type="compositionally biased region" description="Basic residues" evidence="9">
    <location>
        <begin position="216"/>
        <end position="226"/>
    </location>
</feature>
<feature type="compositionally biased region" description="Basic and acidic residues" evidence="9">
    <location>
        <begin position="164"/>
        <end position="180"/>
    </location>
</feature>
<evidence type="ECO:0000256" key="4">
    <source>
        <dbReference type="ARBA" id="ARBA00022728"/>
    </source>
</evidence>
<feature type="compositionally biased region" description="Low complexity" evidence="9">
    <location>
        <begin position="99"/>
        <end position="113"/>
    </location>
</feature>
<keyword evidence="5 8" id="KW-0175">Coiled coil</keyword>
<dbReference type="InterPro" id="IPR019339">
    <property type="entry name" value="CIR_N_dom"/>
</dbReference>
<dbReference type="InterPro" id="IPR051376">
    <property type="entry name" value="CWC25_splicing_factor"/>
</dbReference>
<dbReference type="InterPro" id="IPR022209">
    <property type="entry name" value="CWC25"/>
</dbReference>
<keyword evidence="4" id="KW-0747">Spliceosome</keyword>
<dbReference type="PANTHER" id="PTHR16196:SF0">
    <property type="entry name" value="PRE-MRNA-SPLICING FACTOR CWC25 HOMOLOG"/>
    <property type="match status" value="1"/>
</dbReference>
<dbReference type="Pfam" id="PF12542">
    <property type="entry name" value="CWC25"/>
    <property type="match status" value="1"/>
</dbReference>
<dbReference type="SMART" id="SM01083">
    <property type="entry name" value="Cir_N"/>
    <property type="match status" value="1"/>
</dbReference>
<evidence type="ECO:0000256" key="8">
    <source>
        <dbReference type="SAM" id="Coils"/>
    </source>
</evidence>
<comment type="similarity">
    <text evidence="2">Belongs to the CWC25 family.</text>
</comment>
<evidence type="ECO:0000259" key="10">
    <source>
        <dbReference type="SMART" id="SM01083"/>
    </source>
</evidence>
<evidence type="ECO:0000256" key="7">
    <source>
        <dbReference type="ARBA" id="ARBA00023242"/>
    </source>
</evidence>
<dbReference type="OMA" id="SWHPHTM"/>
<feature type="domain" description="CBF1-interacting co-repressor CIR N-terminal" evidence="10">
    <location>
        <begin position="10"/>
        <end position="46"/>
    </location>
</feature>
<evidence type="ECO:0000256" key="5">
    <source>
        <dbReference type="ARBA" id="ARBA00023054"/>
    </source>
</evidence>
<feature type="compositionally biased region" description="Basic and acidic residues" evidence="9">
    <location>
        <begin position="227"/>
        <end position="257"/>
    </location>
</feature>
<proteinExistence type="inferred from homology"/>
<feature type="compositionally biased region" description="Basic and acidic residues" evidence="9">
    <location>
        <begin position="268"/>
        <end position="299"/>
    </location>
</feature>
<dbReference type="GO" id="GO:0000398">
    <property type="term" value="P:mRNA splicing, via spliceosome"/>
    <property type="evidence" value="ECO:0007669"/>
    <property type="project" value="TreeGrafter"/>
</dbReference>
<feature type="compositionally biased region" description="Polar residues" evidence="9">
    <location>
        <begin position="197"/>
        <end position="208"/>
    </location>
</feature>
<dbReference type="EMBL" id="CABIKO010000537">
    <property type="protein sequence ID" value="VVA37451.1"/>
    <property type="molecule type" value="Genomic_DNA"/>
</dbReference>
<dbReference type="GO" id="GO:0005684">
    <property type="term" value="C:U2-type spliceosomal complex"/>
    <property type="evidence" value="ECO:0007669"/>
    <property type="project" value="TreeGrafter"/>
</dbReference>
<protein>
    <submittedName>
        <fullName evidence="11">PREDICTED: pre-mRNA-splicing factor CWC25</fullName>
    </submittedName>
</protein>
<comment type="subcellular location">
    <subcellularLocation>
        <location evidence="1">Nucleus</location>
    </subcellularLocation>
</comment>
<dbReference type="Pfam" id="PF10197">
    <property type="entry name" value="Cir_N"/>
    <property type="match status" value="1"/>
</dbReference>
<evidence type="ECO:0000256" key="1">
    <source>
        <dbReference type="ARBA" id="ARBA00004123"/>
    </source>
</evidence>
<feature type="compositionally biased region" description="Basic residues" evidence="9">
    <location>
        <begin position="181"/>
        <end position="196"/>
    </location>
</feature>